<comment type="caution">
    <text evidence="2">The sequence shown here is derived from an EMBL/GenBank/DDBJ whole genome shotgun (WGS) entry which is preliminary data.</text>
</comment>
<dbReference type="AlphaFoldDB" id="A0A317WPG6"/>
<accession>A0A317WPG6</accession>
<organism evidence="2 3">
    <name type="scientific">Aspergillus sclerotioniger CBS 115572</name>
    <dbReference type="NCBI Taxonomy" id="1450535"/>
    <lineage>
        <taxon>Eukaryota</taxon>
        <taxon>Fungi</taxon>
        <taxon>Dikarya</taxon>
        <taxon>Ascomycota</taxon>
        <taxon>Pezizomycotina</taxon>
        <taxon>Eurotiomycetes</taxon>
        <taxon>Eurotiomycetidae</taxon>
        <taxon>Eurotiales</taxon>
        <taxon>Aspergillaceae</taxon>
        <taxon>Aspergillus</taxon>
        <taxon>Aspergillus subgen. Circumdati</taxon>
    </lineage>
</organism>
<dbReference type="Proteomes" id="UP000246702">
    <property type="component" value="Unassembled WGS sequence"/>
</dbReference>
<feature type="region of interest" description="Disordered" evidence="1">
    <location>
        <begin position="182"/>
        <end position="202"/>
    </location>
</feature>
<proteinExistence type="predicted"/>
<dbReference type="RefSeq" id="XP_025467698.1">
    <property type="nucleotide sequence ID" value="XM_025613277.1"/>
</dbReference>
<evidence type="ECO:0000313" key="2">
    <source>
        <dbReference type="EMBL" id="PWY87915.1"/>
    </source>
</evidence>
<sequence length="202" mass="23359">MSNQIWKHDEEAWSTWLAGYFPHSEGYTIESTGDNNAKRESLRFEVYTDNHYYEVMDPVLGPSRHLVSYNFFTLLIEPKCWLEVCETILETHWSGTRKDAPSRVDLVGAVRLRGRFYFYRGRFSGPGQKVKPLRLGRGYDLVHFNIYSKPDHTVEVAGTQQAVVDRISYRIKEQLNPATNRVSGMDCDFTPEGKLTETGLER</sequence>
<evidence type="ECO:0000256" key="1">
    <source>
        <dbReference type="SAM" id="MobiDB-lite"/>
    </source>
</evidence>
<evidence type="ECO:0000313" key="3">
    <source>
        <dbReference type="Proteomes" id="UP000246702"/>
    </source>
</evidence>
<protein>
    <submittedName>
        <fullName evidence="2">Uncharacterized protein</fullName>
    </submittedName>
</protein>
<gene>
    <name evidence="2" type="ORF">BO94DRAFT_546080</name>
</gene>
<dbReference type="GeneID" id="37115420"/>
<reference evidence="2 3" key="1">
    <citation type="submission" date="2016-12" db="EMBL/GenBank/DDBJ databases">
        <title>The genomes of Aspergillus section Nigri reveals drivers in fungal speciation.</title>
        <authorList>
            <consortium name="DOE Joint Genome Institute"/>
            <person name="Vesth T.C."/>
            <person name="Nybo J."/>
            <person name="Theobald S."/>
            <person name="Brandl J."/>
            <person name="Frisvad J.C."/>
            <person name="Nielsen K.F."/>
            <person name="Lyhne E.K."/>
            <person name="Kogle M.E."/>
            <person name="Kuo A."/>
            <person name="Riley R."/>
            <person name="Clum A."/>
            <person name="Nolan M."/>
            <person name="Lipzen A."/>
            <person name="Salamov A."/>
            <person name="Henrissat B."/>
            <person name="Wiebenga A."/>
            <person name="De Vries R.P."/>
            <person name="Grigoriev I.V."/>
            <person name="Mortensen U.H."/>
            <person name="Andersen M.R."/>
            <person name="Baker S.E."/>
        </authorList>
    </citation>
    <scope>NUCLEOTIDE SEQUENCE [LARGE SCALE GENOMIC DNA]</scope>
    <source>
        <strain evidence="2 3">CBS 115572</strain>
    </source>
</reference>
<name>A0A317WPG6_9EURO</name>
<dbReference type="EMBL" id="MSFK01000013">
    <property type="protein sequence ID" value="PWY87915.1"/>
    <property type="molecule type" value="Genomic_DNA"/>
</dbReference>
<keyword evidence="3" id="KW-1185">Reference proteome</keyword>